<reference evidence="1 2" key="1">
    <citation type="submission" date="2016-10" db="EMBL/GenBank/DDBJ databases">
        <authorList>
            <person name="de Groot N.N."/>
        </authorList>
    </citation>
    <scope>NUCLEOTIDE SEQUENCE [LARGE SCALE GENOMIC DNA]</scope>
    <source>
        <strain evidence="1 2">DSM 1283</strain>
    </source>
</reference>
<dbReference type="EMBL" id="FOWD01000001">
    <property type="protein sequence ID" value="SFN77919.1"/>
    <property type="molecule type" value="Genomic_DNA"/>
</dbReference>
<evidence type="ECO:0000313" key="1">
    <source>
        <dbReference type="EMBL" id="SFN77919.1"/>
    </source>
</evidence>
<proteinExistence type="predicted"/>
<dbReference type="STRING" id="1527.SAMN04489757_101202"/>
<dbReference type="OrthoDB" id="9810781at2"/>
<dbReference type="InterPro" id="IPR002187">
    <property type="entry name" value="N-reg_PII"/>
</dbReference>
<accession>A0A1I5BT38</accession>
<name>A0A1I5BT38_9FIRM</name>
<dbReference type="RefSeq" id="WP_091683696.1">
    <property type="nucleotide sequence ID" value="NZ_BAABFM010000003.1"/>
</dbReference>
<dbReference type="AlphaFoldDB" id="A0A1I5BT38"/>
<protein>
    <recommendedName>
        <fullName evidence="3">Nitrogen regulatory protein P-II family</fullName>
    </recommendedName>
</protein>
<keyword evidence="2" id="KW-1185">Reference proteome</keyword>
<gene>
    <name evidence="1" type="ORF">SAMN04489757_101202</name>
</gene>
<organism evidence="1 2">
    <name type="scientific">Anaerocolumna aminovalerica</name>
    <dbReference type="NCBI Taxonomy" id="1527"/>
    <lineage>
        <taxon>Bacteria</taxon>
        <taxon>Bacillati</taxon>
        <taxon>Bacillota</taxon>
        <taxon>Clostridia</taxon>
        <taxon>Lachnospirales</taxon>
        <taxon>Lachnospiraceae</taxon>
        <taxon>Anaerocolumna</taxon>
    </lineage>
</organism>
<evidence type="ECO:0008006" key="3">
    <source>
        <dbReference type="Google" id="ProtNLM"/>
    </source>
</evidence>
<dbReference type="Proteomes" id="UP000198806">
    <property type="component" value="Unassembled WGS sequence"/>
</dbReference>
<dbReference type="GO" id="GO:0006808">
    <property type="term" value="P:regulation of nitrogen utilization"/>
    <property type="evidence" value="ECO:0007669"/>
    <property type="project" value="InterPro"/>
</dbReference>
<sequence length="114" mass="12393">MYVLFVVLNAIDYLDDILSGFVEVGVSGATILDSQGMGSSIVNNQNKNIPLFGALRMLLEDSHPYSKTIFTVLENEELVEKTVAVVQEVVGDISNTGVGFMFTVPIGKTYQMGQ</sequence>
<dbReference type="GO" id="GO:0030234">
    <property type="term" value="F:enzyme regulator activity"/>
    <property type="evidence" value="ECO:0007669"/>
    <property type="project" value="InterPro"/>
</dbReference>
<dbReference type="SUPFAM" id="SSF54913">
    <property type="entry name" value="GlnB-like"/>
    <property type="match status" value="1"/>
</dbReference>
<evidence type="ECO:0000313" key="2">
    <source>
        <dbReference type="Proteomes" id="UP000198806"/>
    </source>
</evidence>
<dbReference type="InterPro" id="IPR011322">
    <property type="entry name" value="N-reg_PII-like_a/b"/>
</dbReference>
<dbReference type="Pfam" id="PF00543">
    <property type="entry name" value="P-II"/>
    <property type="match status" value="1"/>
</dbReference>